<dbReference type="Proteomes" id="UP000256599">
    <property type="component" value="Unassembled WGS sequence"/>
</dbReference>
<reference evidence="1 2" key="1">
    <citation type="submission" date="2018-04" db="EMBL/GenBank/DDBJ databases">
        <title>Novel Campyloabacter and Helicobacter Species and Strains.</title>
        <authorList>
            <person name="Mannion A.J."/>
            <person name="Shen Z."/>
            <person name="Fox J.G."/>
        </authorList>
    </citation>
    <scope>NUCLEOTIDE SEQUENCE [LARGE SCALE GENOMIC DNA]</scope>
    <source>
        <strain evidence="1 2">MIT 98-6070</strain>
    </source>
</reference>
<dbReference type="OrthoDB" id="5334558at2"/>
<name>A0A3D8I6L4_9HELI</name>
<dbReference type="AlphaFoldDB" id="A0A3D8I6L4"/>
<keyword evidence="2" id="KW-1185">Reference proteome</keyword>
<comment type="caution">
    <text evidence="1">The sequence shown here is derived from an EMBL/GenBank/DDBJ whole genome shotgun (WGS) entry which is preliminary data.</text>
</comment>
<accession>A0A3D8I6L4</accession>
<evidence type="ECO:0000313" key="1">
    <source>
        <dbReference type="EMBL" id="RDU60810.1"/>
    </source>
</evidence>
<organism evidence="1 2">
    <name type="scientific">Helicobacter marmotae</name>
    <dbReference type="NCBI Taxonomy" id="152490"/>
    <lineage>
        <taxon>Bacteria</taxon>
        <taxon>Pseudomonadati</taxon>
        <taxon>Campylobacterota</taxon>
        <taxon>Epsilonproteobacteria</taxon>
        <taxon>Campylobacterales</taxon>
        <taxon>Helicobacteraceae</taxon>
        <taxon>Helicobacter</taxon>
    </lineage>
</organism>
<proteinExistence type="predicted"/>
<dbReference type="EMBL" id="NXLR01000002">
    <property type="protein sequence ID" value="RDU60810.1"/>
    <property type="molecule type" value="Genomic_DNA"/>
</dbReference>
<protein>
    <submittedName>
        <fullName evidence="1">Uncharacterized protein</fullName>
    </submittedName>
</protein>
<sequence length="136" mass="15956">MSKIFFPFLLCFEILSAAMPLHLWEKSVELKKEQVYKAHFKVGNVEKELRFRWTLFKNQALVLHLNYDKFNHQFLLYRDYQRNCYKIALGGAEQSNQAYFTMYFKSFEGESAHLNLYIEGSGVAVLDEGLLQGVQS</sequence>
<evidence type="ECO:0000313" key="2">
    <source>
        <dbReference type="Proteomes" id="UP000256599"/>
    </source>
</evidence>
<gene>
    <name evidence="1" type="ORF">CQA63_02295</name>
</gene>
<dbReference type="RefSeq" id="WP_104700664.1">
    <property type="nucleotide sequence ID" value="NZ_FZPP01000045.1"/>
</dbReference>